<accession>A0A1T4SDJ1</accession>
<dbReference type="Proteomes" id="UP000191418">
    <property type="component" value="Unassembled WGS sequence"/>
</dbReference>
<comment type="caution">
    <text evidence="1">The sequence shown here is derived from an EMBL/GenBank/DDBJ whole genome shotgun (WGS) entry which is preliminary data.</text>
</comment>
<proteinExistence type="predicted"/>
<dbReference type="AlphaFoldDB" id="A0A1T4SDJ1"/>
<organism evidence="1 2">
    <name type="scientific">Oceanospirillum multiglobuliferum</name>
    <dbReference type="NCBI Taxonomy" id="64969"/>
    <lineage>
        <taxon>Bacteria</taxon>
        <taxon>Pseudomonadati</taxon>
        <taxon>Pseudomonadota</taxon>
        <taxon>Gammaproteobacteria</taxon>
        <taxon>Oceanospirillales</taxon>
        <taxon>Oceanospirillaceae</taxon>
        <taxon>Oceanospirillum</taxon>
    </lineage>
</organism>
<dbReference type="EMBL" id="MTSM01000028">
    <property type="protein sequence ID" value="OPX54331.1"/>
    <property type="molecule type" value="Genomic_DNA"/>
</dbReference>
<evidence type="ECO:0000313" key="2">
    <source>
        <dbReference type="Proteomes" id="UP000191418"/>
    </source>
</evidence>
<dbReference type="STRING" id="64969.SAMN02745127_02960"/>
<keyword evidence="2" id="KW-1185">Reference proteome</keyword>
<protein>
    <recommendedName>
        <fullName evidence="3">TIGR02449 family protein</fullName>
    </recommendedName>
</protein>
<dbReference type="RefSeq" id="WP_078746474.1">
    <property type="nucleotide sequence ID" value="NZ_FUXG01000029.1"/>
</dbReference>
<gene>
    <name evidence="1" type="ORF">BTE48_14840</name>
</gene>
<sequence>MDTDALNLLEEQLHELCLLCLELRQQNHALKKQVLSQSEQIASLTQKEQQIGQKVGTLLSRLGATESDHE</sequence>
<reference evidence="1 2" key="1">
    <citation type="submission" date="2017-01" db="EMBL/GenBank/DDBJ databases">
        <title>Genome Sequencing of a Marine Spirillum, Oceanospirillum multiglobuliferum ATCC 33336, from Japan.</title>
        <authorList>
            <person name="Carney J.G."/>
            <person name="Trachtenberg A.M."/>
            <person name="Rheaume B.A."/>
            <person name="Linnane J.D."/>
            <person name="Pitts N.L."/>
            <person name="Mykles D.L."/>
            <person name="Maclea K.S."/>
        </authorList>
    </citation>
    <scope>NUCLEOTIDE SEQUENCE [LARGE SCALE GENOMIC DNA]</scope>
    <source>
        <strain evidence="1 2">ATCC 33336</strain>
    </source>
</reference>
<evidence type="ECO:0000313" key="1">
    <source>
        <dbReference type="EMBL" id="OPX54331.1"/>
    </source>
</evidence>
<evidence type="ECO:0008006" key="3">
    <source>
        <dbReference type="Google" id="ProtNLM"/>
    </source>
</evidence>
<name>A0A1T4SDJ1_9GAMM</name>